<evidence type="ECO:0000313" key="1">
    <source>
        <dbReference type="EMBL" id="KAG1567512.1"/>
    </source>
</evidence>
<name>A0A9P6YZ79_9FUNG</name>
<protein>
    <submittedName>
        <fullName evidence="1">Uncharacterized protein</fullName>
    </submittedName>
</protein>
<dbReference type="AlphaFoldDB" id="A0A9P6YZ79"/>
<dbReference type="EMBL" id="JAANIU010001398">
    <property type="protein sequence ID" value="KAG1567512.1"/>
    <property type="molecule type" value="Genomic_DNA"/>
</dbReference>
<gene>
    <name evidence="1" type="ORF">G6F50_008145</name>
</gene>
<evidence type="ECO:0000313" key="2">
    <source>
        <dbReference type="Proteomes" id="UP000740926"/>
    </source>
</evidence>
<proteinExistence type="predicted"/>
<dbReference type="Proteomes" id="UP000740926">
    <property type="component" value="Unassembled WGS sequence"/>
</dbReference>
<comment type="caution">
    <text evidence="1">The sequence shown here is derived from an EMBL/GenBank/DDBJ whole genome shotgun (WGS) entry which is preliminary data.</text>
</comment>
<keyword evidence="2" id="KW-1185">Reference proteome</keyword>
<reference evidence="1 2" key="1">
    <citation type="journal article" date="2020" name="Microb. Genom.">
        <title>Genetic diversity of clinical and environmental Mucorales isolates obtained from an investigation of mucormycosis cases among solid organ transplant recipients.</title>
        <authorList>
            <person name="Nguyen M.H."/>
            <person name="Kaul D."/>
            <person name="Muto C."/>
            <person name="Cheng S.J."/>
            <person name="Richter R.A."/>
            <person name="Bruno V.M."/>
            <person name="Liu G."/>
            <person name="Beyhan S."/>
            <person name="Sundermann A.J."/>
            <person name="Mounaud S."/>
            <person name="Pasculle A.W."/>
            <person name="Nierman W.C."/>
            <person name="Driscoll E."/>
            <person name="Cumbie R."/>
            <person name="Clancy C.J."/>
            <person name="Dupont C.L."/>
        </authorList>
    </citation>
    <scope>NUCLEOTIDE SEQUENCE [LARGE SCALE GENOMIC DNA]</scope>
    <source>
        <strain evidence="1 2">GL24</strain>
    </source>
</reference>
<organism evidence="1 2">
    <name type="scientific">Rhizopus delemar</name>
    <dbReference type="NCBI Taxonomy" id="936053"/>
    <lineage>
        <taxon>Eukaryota</taxon>
        <taxon>Fungi</taxon>
        <taxon>Fungi incertae sedis</taxon>
        <taxon>Mucoromycota</taxon>
        <taxon>Mucoromycotina</taxon>
        <taxon>Mucoromycetes</taxon>
        <taxon>Mucorales</taxon>
        <taxon>Mucorineae</taxon>
        <taxon>Rhizopodaceae</taxon>
        <taxon>Rhizopus</taxon>
    </lineage>
</organism>
<sequence>MSYSRKPTSSEEMLTKPTDRVSLGKLFKTSEPNLSLGTTASYLSSTSKSETSCTEARELKEVENNHKDAQIIIPVRKDKGKGREIDNNTAPVLPPVKKNISLSKKRSTKVEEEPYVLINDPSSHHSVPSTHWSLSASLSVYTEMLSEDPKATENHTAQLNNGSNIEEHSIRESGQEEQTNFPVHQQQTDEGDKVLKSTSAQIPRVQANASDIFEDYSCLPIQSKEDVDEAAHFFDGVMSLTNAYPSNEQQLTEDQKKMTIEQLVLSLVEHNIEAIQKEGQEIVDQIKEEGKLKRQEILSRNMSL</sequence>
<accession>A0A9P6YZ79</accession>